<dbReference type="GO" id="GO:0022857">
    <property type="term" value="F:transmembrane transporter activity"/>
    <property type="evidence" value="ECO:0007669"/>
    <property type="project" value="InterPro"/>
</dbReference>
<dbReference type="InterPro" id="IPR051788">
    <property type="entry name" value="MFS_Transporter"/>
</dbReference>
<dbReference type="InterPro" id="IPR011701">
    <property type="entry name" value="MFS"/>
</dbReference>
<evidence type="ECO:0000313" key="7">
    <source>
        <dbReference type="EMBL" id="EAQ14584.1"/>
    </source>
</evidence>
<keyword evidence="8" id="KW-1185">Reference proteome</keyword>
<dbReference type="RefSeq" id="WP_008334287.1">
    <property type="nucleotide sequence ID" value="NZ_CH902578.1"/>
</dbReference>
<dbReference type="GO" id="GO:0016020">
    <property type="term" value="C:membrane"/>
    <property type="evidence" value="ECO:0007669"/>
    <property type="project" value="UniProtKB-SubCell"/>
</dbReference>
<dbReference type="PANTHER" id="PTHR23514">
    <property type="entry name" value="BYPASS OF STOP CODON PROTEIN 6"/>
    <property type="match status" value="1"/>
</dbReference>
<dbReference type="HOGENOM" id="CLU_035309_0_1_5"/>
<feature type="transmembrane region" description="Helical" evidence="5">
    <location>
        <begin position="331"/>
        <end position="350"/>
    </location>
</feature>
<dbReference type="Proteomes" id="UP000002931">
    <property type="component" value="Unassembled WGS sequence"/>
</dbReference>
<dbReference type="Gene3D" id="1.20.1250.20">
    <property type="entry name" value="MFS general substrate transporter like domains"/>
    <property type="match status" value="2"/>
</dbReference>
<dbReference type="STRING" id="314271.RB2654_18413"/>
<feature type="transmembrane region" description="Helical" evidence="5">
    <location>
        <begin position="70"/>
        <end position="90"/>
    </location>
</feature>
<evidence type="ECO:0000256" key="1">
    <source>
        <dbReference type="ARBA" id="ARBA00004141"/>
    </source>
</evidence>
<comment type="caution">
    <text evidence="7">The sequence shown here is derived from an EMBL/GenBank/DDBJ whole genome shotgun (WGS) entry which is preliminary data.</text>
</comment>
<protein>
    <submittedName>
        <fullName evidence="7">Major facilitator superfamily (MFS) transporter</fullName>
    </submittedName>
</protein>
<feature type="transmembrane region" description="Helical" evidence="5">
    <location>
        <begin position="356"/>
        <end position="376"/>
    </location>
</feature>
<name>A3V9J3_9RHOB</name>
<accession>A3V9J3</accession>
<reference evidence="7 8" key="1">
    <citation type="journal article" date="2010" name="J. Bacteriol.">
        <title>Genome sequences of Pelagibaca bermudensis HTCC2601T and Maritimibacter alkaliphilus HTCC2654T, the type strains of two marine Roseobacter genera.</title>
        <authorList>
            <person name="Thrash J.C."/>
            <person name="Cho J.C."/>
            <person name="Ferriera S."/>
            <person name="Johnson J."/>
            <person name="Vergin K.L."/>
            <person name="Giovannoni S.J."/>
        </authorList>
    </citation>
    <scope>NUCLEOTIDE SEQUENCE [LARGE SCALE GENOMIC DNA]</scope>
    <source>
        <strain evidence="7 8">HTCC2654</strain>
    </source>
</reference>
<dbReference type="OrthoDB" id="5526080at2"/>
<dbReference type="PANTHER" id="PTHR23514:SF13">
    <property type="entry name" value="INNER MEMBRANE PROTEIN YBJJ"/>
    <property type="match status" value="1"/>
</dbReference>
<feature type="transmembrane region" description="Helical" evidence="5">
    <location>
        <begin position="160"/>
        <end position="179"/>
    </location>
</feature>
<dbReference type="InterPro" id="IPR036259">
    <property type="entry name" value="MFS_trans_sf"/>
</dbReference>
<dbReference type="SUPFAM" id="SSF103473">
    <property type="entry name" value="MFS general substrate transporter"/>
    <property type="match status" value="1"/>
</dbReference>
<keyword evidence="2 5" id="KW-0812">Transmembrane</keyword>
<feature type="transmembrane region" description="Helical" evidence="5">
    <location>
        <begin position="269"/>
        <end position="286"/>
    </location>
</feature>
<evidence type="ECO:0000259" key="6">
    <source>
        <dbReference type="PROSITE" id="PS50850"/>
    </source>
</evidence>
<dbReference type="PROSITE" id="PS50850">
    <property type="entry name" value="MFS"/>
    <property type="match status" value="1"/>
</dbReference>
<keyword evidence="4 5" id="KW-0472">Membrane</keyword>
<keyword evidence="3 5" id="KW-1133">Transmembrane helix</keyword>
<organism evidence="7 8">
    <name type="scientific">Maritimibacter alkaliphilus HTCC2654</name>
    <dbReference type="NCBI Taxonomy" id="314271"/>
    <lineage>
        <taxon>Bacteria</taxon>
        <taxon>Pseudomonadati</taxon>
        <taxon>Pseudomonadota</taxon>
        <taxon>Alphaproteobacteria</taxon>
        <taxon>Rhodobacterales</taxon>
        <taxon>Roseobacteraceae</taxon>
        <taxon>Maritimibacter</taxon>
    </lineage>
</organism>
<feature type="transmembrane region" description="Helical" evidence="5">
    <location>
        <begin position="292"/>
        <end position="310"/>
    </location>
</feature>
<dbReference type="eggNOG" id="COG2814">
    <property type="taxonomic scope" value="Bacteria"/>
</dbReference>
<evidence type="ECO:0000256" key="5">
    <source>
        <dbReference type="SAM" id="Phobius"/>
    </source>
</evidence>
<feature type="transmembrane region" description="Helical" evidence="5">
    <location>
        <begin position="240"/>
        <end position="257"/>
    </location>
</feature>
<evidence type="ECO:0000256" key="3">
    <source>
        <dbReference type="ARBA" id="ARBA00022989"/>
    </source>
</evidence>
<feature type="transmembrane region" description="Helical" evidence="5">
    <location>
        <begin position="137"/>
        <end position="154"/>
    </location>
</feature>
<feature type="transmembrane region" description="Helical" evidence="5">
    <location>
        <begin position="12"/>
        <end position="31"/>
    </location>
</feature>
<dbReference type="EMBL" id="AAMT01000001">
    <property type="protein sequence ID" value="EAQ14584.1"/>
    <property type="molecule type" value="Genomic_DNA"/>
</dbReference>
<dbReference type="AlphaFoldDB" id="A3V9J3"/>
<feature type="transmembrane region" description="Helical" evidence="5">
    <location>
        <begin position="43"/>
        <end position="63"/>
    </location>
</feature>
<feature type="transmembrane region" description="Helical" evidence="5">
    <location>
        <begin position="200"/>
        <end position="220"/>
    </location>
</feature>
<comment type="subcellular location">
    <subcellularLocation>
        <location evidence="1">Membrane</location>
        <topology evidence="1">Multi-pass membrane protein</topology>
    </subcellularLocation>
</comment>
<proteinExistence type="predicted"/>
<evidence type="ECO:0000313" key="8">
    <source>
        <dbReference type="Proteomes" id="UP000002931"/>
    </source>
</evidence>
<evidence type="ECO:0000256" key="4">
    <source>
        <dbReference type="ARBA" id="ARBA00023136"/>
    </source>
</evidence>
<feature type="transmembrane region" description="Helical" evidence="5">
    <location>
        <begin position="96"/>
        <end position="116"/>
    </location>
</feature>
<evidence type="ECO:0000256" key="2">
    <source>
        <dbReference type="ARBA" id="ARBA00022692"/>
    </source>
</evidence>
<gene>
    <name evidence="7" type="ORF">RB2654_18413</name>
</gene>
<sequence length="379" mass="38787">MTLFDALRISRGPAFVLMATGVYWGGLAGMMPDVKAHVAASDGVMGAVLVAPAAASILAMGAAPWAARRYGGYTLPVAAILIALTLLLYLVADTPLALAGALFAGGFAVAFADMTANIRIAHVEARRDVHLMNLNHAAYSFSFAITALLIAGLRGGGWDFRTIAMILSGVALAYAVLGWDSRDPSSGDDEAESGPARPPMIVVLLAGGMLFCSFVAENATEGWTALFIERTLGGAVGEGSFGPAVFGFVMGAARLSGQALVRRLGAERLILSSAVLAVIGAIVIALSPSQIVMHGGVVLTALGVAVIVPSTNSILARKVKGPARSIAISRAWMLGLMGFFIGPALMGGLAELGSLRLSFAAVAVSSAAIIPAVLALSRR</sequence>
<feature type="domain" description="Major facilitator superfamily (MFS) profile" evidence="6">
    <location>
        <begin position="201"/>
        <end position="379"/>
    </location>
</feature>
<dbReference type="Pfam" id="PF07690">
    <property type="entry name" value="MFS_1"/>
    <property type="match status" value="1"/>
</dbReference>
<dbReference type="InterPro" id="IPR020846">
    <property type="entry name" value="MFS_dom"/>
</dbReference>